<dbReference type="PROSITE" id="PS50928">
    <property type="entry name" value="ABC_TM1"/>
    <property type="match status" value="1"/>
</dbReference>
<comment type="similarity">
    <text evidence="2">Belongs to the binding-protein-dependent transport system permease family. CysTW subfamily.</text>
</comment>
<evidence type="ECO:0000256" key="2">
    <source>
        <dbReference type="ARBA" id="ARBA00007069"/>
    </source>
</evidence>
<dbReference type="PANTHER" id="PTHR43848:SF2">
    <property type="entry name" value="PUTRESCINE TRANSPORT SYSTEM PERMEASE PROTEIN POTI"/>
    <property type="match status" value="1"/>
</dbReference>
<dbReference type="EMBL" id="SMCQ01000005">
    <property type="protein sequence ID" value="TCW00980.1"/>
    <property type="molecule type" value="Genomic_DNA"/>
</dbReference>
<evidence type="ECO:0000256" key="6">
    <source>
        <dbReference type="ARBA" id="ARBA00022989"/>
    </source>
</evidence>
<sequence>MVKERKYVKVLCISLCLAFLYFPLIVMAFFSFNSAKSLSNFKGFSLRWYESLFGNLQLLDAVVVSVSIAILATVISTILGTMTAIALTKSKKVIRTTILQVNNLPIMNPEIVTAISLMIFFSVINIDKGYMTMLLAHIAFCTPYVITNVYPKVKQLDPNLADAAMDLGATPFQTLMKVILPQIKPGIVAGALLAFTMSFDDFVISYFVSGNGVENISIVIYNMSKRMNPSIYALSTIVLIVILLVLLIGTFIPYLIVKKKGASINEASS</sequence>
<keyword evidence="6 8" id="KW-1133">Transmembrane helix</keyword>
<evidence type="ECO:0000256" key="5">
    <source>
        <dbReference type="ARBA" id="ARBA00022692"/>
    </source>
</evidence>
<evidence type="ECO:0000259" key="9">
    <source>
        <dbReference type="PROSITE" id="PS50928"/>
    </source>
</evidence>
<feature type="domain" description="ABC transmembrane type-1" evidence="9">
    <location>
        <begin position="62"/>
        <end position="249"/>
    </location>
</feature>
<evidence type="ECO:0000313" key="11">
    <source>
        <dbReference type="Proteomes" id="UP000295515"/>
    </source>
</evidence>
<keyword evidence="7 8" id="KW-0472">Membrane</keyword>
<gene>
    <name evidence="10" type="ORF">EDD60_10584</name>
</gene>
<dbReference type="Gene3D" id="1.10.3720.10">
    <property type="entry name" value="MetI-like"/>
    <property type="match status" value="1"/>
</dbReference>
<accession>A0A4R3Z618</accession>
<dbReference type="GO" id="GO:0005886">
    <property type="term" value="C:plasma membrane"/>
    <property type="evidence" value="ECO:0007669"/>
    <property type="project" value="UniProtKB-SubCell"/>
</dbReference>
<dbReference type="AlphaFoldDB" id="A0A4R3Z618"/>
<comment type="subcellular location">
    <subcellularLocation>
        <location evidence="1 8">Cell membrane</location>
        <topology evidence="1 8">Multi-pass membrane protein</topology>
    </subcellularLocation>
</comment>
<proteinExistence type="inferred from homology"/>
<dbReference type="Pfam" id="PF00528">
    <property type="entry name" value="BPD_transp_1"/>
    <property type="match status" value="1"/>
</dbReference>
<keyword evidence="3 8" id="KW-0813">Transport</keyword>
<dbReference type="InterPro" id="IPR000515">
    <property type="entry name" value="MetI-like"/>
</dbReference>
<evidence type="ECO:0000256" key="4">
    <source>
        <dbReference type="ARBA" id="ARBA00022475"/>
    </source>
</evidence>
<protein>
    <submittedName>
        <fullName evidence="10">Spermidine/putrescine transport system permease protein</fullName>
    </submittedName>
</protein>
<dbReference type="InterPro" id="IPR035906">
    <property type="entry name" value="MetI-like_sf"/>
</dbReference>
<dbReference type="GO" id="GO:0055085">
    <property type="term" value="P:transmembrane transport"/>
    <property type="evidence" value="ECO:0007669"/>
    <property type="project" value="InterPro"/>
</dbReference>
<keyword evidence="4" id="KW-1003">Cell membrane</keyword>
<feature type="transmembrane region" description="Helical" evidence="8">
    <location>
        <begin position="106"/>
        <end position="124"/>
    </location>
</feature>
<dbReference type="GeneID" id="98917002"/>
<name>A0A4R3Z618_9FIRM</name>
<keyword evidence="5 8" id="KW-0812">Transmembrane</keyword>
<feature type="transmembrane region" description="Helical" evidence="8">
    <location>
        <begin position="231"/>
        <end position="257"/>
    </location>
</feature>
<evidence type="ECO:0000256" key="1">
    <source>
        <dbReference type="ARBA" id="ARBA00004651"/>
    </source>
</evidence>
<evidence type="ECO:0000256" key="3">
    <source>
        <dbReference type="ARBA" id="ARBA00022448"/>
    </source>
</evidence>
<dbReference type="InterPro" id="IPR051789">
    <property type="entry name" value="Bact_Polyamine_Transport"/>
</dbReference>
<evidence type="ECO:0000256" key="8">
    <source>
        <dbReference type="RuleBase" id="RU363032"/>
    </source>
</evidence>
<comment type="caution">
    <text evidence="10">The sequence shown here is derived from an EMBL/GenBank/DDBJ whole genome shotgun (WGS) entry which is preliminary data.</text>
</comment>
<evidence type="ECO:0000313" key="10">
    <source>
        <dbReference type="EMBL" id="TCW00980.1"/>
    </source>
</evidence>
<feature type="transmembrane region" description="Helical" evidence="8">
    <location>
        <begin position="7"/>
        <end position="32"/>
    </location>
</feature>
<feature type="transmembrane region" description="Helical" evidence="8">
    <location>
        <begin position="52"/>
        <end position="85"/>
    </location>
</feature>
<feature type="transmembrane region" description="Helical" evidence="8">
    <location>
        <begin position="186"/>
        <end position="208"/>
    </location>
</feature>
<evidence type="ECO:0000256" key="7">
    <source>
        <dbReference type="ARBA" id="ARBA00023136"/>
    </source>
</evidence>
<keyword evidence="11" id="KW-1185">Reference proteome</keyword>
<reference evidence="10 11" key="1">
    <citation type="submission" date="2019-03" db="EMBL/GenBank/DDBJ databases">
        <title>Genomic Encyclopedia of Type Strains, Phase IV (KMG-IV): sequencing the most valuable type-strain genomes for metagenomic binning, comparative biology and taxonomic classification.</title>
        <authorList>
            <person name="Goeker M."/>
        </authorList>
    </citation>
    <scope>NUCLEOTIDE SEQUENCE [LARGE SCALE GENOMIC DNA]</scope>
    <source>
        <strain evidence="10 11">DSM 29487</strain>
    </source>
</reference>
<dbReference type="RefSeq" id="WP_066450666.1">
    <property type="nucleotide sequence ID" value="NZ_CAUWFI010000041.1"/>
</dbReference>
<dbReference type="PANTHER" id="PTHR43848">
    <property type="entry name" value="PUTRESCINE TRANSPORT SYSTEM PERMEASE PROTEIN POTI"/>
    <property type="match status" value="1"/>
</dbReference>
<organism evidence="10 11">
    <name type="scientific">Longibaculum muris</name>
    <dbReference type="NCBI Taxonomy" id="1796628"/>
    <lineage>
        <taxon>Bacteria</taxon>
        <taxon>Bacillati</taxon>
        <taxon>Bacillota</taxon>
        <taxon>Erysipelotrichia</taxon>
        <taxon>Erysipelotrichales</taxon>
        <taxon>Coprobacillaceae</taxon>
        <taxon>Longibaculum</taxon>
    </lineage>
</organism>
<dbReference type="SUPFAM" id="SSF161098">
    <property type="entry name" value="MetI-like"/>
    <property type="match status" value="1"/>
</dbReference>
<dbReference type="Proteomes" id="UP000295515">
    <property type="component" value="Unassembled WGS sequence"/>
</dbReference>
<dbReference type="CDD" id="cd06261">
    <property type="entry name" value="TM_PBP2"/>
    <property type="match status" value="1"/>
</dbReference>